<evidence type="ECO:0000256" key="4">
    <source>
        <dbReference type="ARBA" id="ARBA00016065"/>
    </source>
</evidence>
<protein>
    <recommendedName>
        <fullName evidence="4">Condensin complex subunit 2</fullName>
    </recommendedName>
</protein>
<keyword evidence="10" id="KW-0131">Cell cycle</keyword>
<dbReference type="InterPro" id="IPR022816">
    <property type="entry name" value="Condensin_barren_su2"/>
</dbReference>
<evidence type="ECO:0000256" key="6">
    <source>
        <dbReference type="ARBA" id="ARBA00022490"/>
    </source>
</evidence>
<comment type="caution">
    <text evidence="11">The sequence shown here is derived from an EMBL/GenBank/DDBJ whole genome shotgun (WGS) entry which is preliminary data.</text>
</comment>
<reference evidence="11 12" key="1">
    <citation type="submission" date="2024-08" db="EMBL/GenBank/DDBJ databases">
        <authorList>
            <person name="Will J Nash"/>
            <person name="Angela Man"/>
            <person name="Seanna McTaggart"/>
            <person name="Kendall Baker"/>
            <person name="Tom Barker"/>
            <person name="Leah Catchpole"/>
            <person name="Alex Durrant"/>
            <person name="Karim Gharbi"/>
            <person name="Naomi Irish"/>
            <person name="Gemy Kaithakottil"/>
            <person name="Debby Ku"/>
            <person name="Aaliyah Providence"/>
            <person name="Felix Shaw"/>
            <person name="David Swarbreck"/>
            <person name="Chris Watkins"/>
            <person name="Ann M. McCartney"/>
            <person name="Giulio Formenti"/>
            <person name="Alice Mouton"/>
            <person name="Noel Vella"/>
            <person name="Bjorn M von Reumont"/>
            <person name="Adriana Vella"/>
            <person name="Wilfried Haerty"/>
        </authorList>
    </citation>
    <scope>NUCLEOTIDE SEQUENCE [LARGE SCALE GENOMIC DNA]</scope>
</reference>
<dbReference type="EMBL" id="CAXAJV020001294">
    <property type="protein sequence ID" value="CAL7946021.1"/>
    <property type="molecule type" value="Genomic_DNA"/>
</dbReference>
<keyword evidence="9" id="KW-0226">DNA condensation</keyword>
<keyword evidence="12" id="KW-1185">Reference proteome</keyword>
<evidence type="ECO:0000256" key="1">
    <source>
        <dbReference type="ARBA" id="ARBA00004286"/>
    </source>
</evidence>
<comment type="subcellular location">
    <subcellularLocation>
        <location evidence="1">Chromosome</location>
    </subcellularLocation>
    <subcellularLocation>
        <location evidence="2">Cytoplasm</location>
    </subcellularLocation>
</comment>
<evidence type="ECO:0000256" key="7">
    <source>
        <dbReference type="ARBA" id="ARBA00022618"/>
    </source>
</evidence>
<gene>
    <name evidence="11" type="ORF">XYLVIOL_LOCUS7543</name>
</gene>
<keyword evidence="6" id="KW-0963">Cytoplasm</keyword>
<sequence>MTRENIASVLVNPSMRTTPISSSPLRRRSVILQNTIASALLENDDEAERLARRHEITNTPVSSTTANDRRRSSLGVGFLMHMSASQITERISQCVKLSTENKINTKNAFSLQMIDFMIYMVKKKDANMTDLQVASTSLDVSTKIYGFRVDGIHMDILKMISAQDKQEKDTKDLKNVEEMDCQVEATNNEHISKKEKKKNRHKQSIFTTVEALKTKVASEKPSLMTMEADLQTTDMLYQATLPSHANSKFYLHPYNDVLVDSVNNKGTQNGDTVYNIPRLKDFSEKEICPPLFYFDFHSWNADDEPSETQSEQNNESKFQFDLDISLSHEDEHVFTTMSQFAIEGTQEENIDRCAAIPNRVENIVDFCDILSNTVQQKVSEYSFVQQNLHTDGAGPSHWKCSSLTKISCNNNTEDEECCHAQRRKRKEIELQYDDEAIRNVDKFLQSQKVKILTKTVRTEWNEELLILPPNMHYDITQANKLYFHRITLKQPEMNHNASSTPLLGGIENCNHINENGTSNHSYNLMNEEHQEDDRNVTTDCATRSEGDMLGTQMPFTGTNLVTAPKLTNKLVIEYSVRAKKIDMRQLKQSIWKCLTSKQGNSNEATLEKSMHQSDKVDGCIYFSNVYRQLPSMLTKINIEALSFPISFVSLLHLANEKTLKISSPLDMTDLIIEQA</sequence>
<dbReference type="PANTHER" id="PTHR13108">
    <property type="entry name" value="CONDENSIN COMPLEX SUBUNIT 2"/>
    <property type="match status" value="1"/>
</dbReference>
<dbReference type="Proteomes" id="UP001642520">
    <property type="component" value="Unassembled WGS sequence"/>
</dbReference>
<evidence type="ECO:0000256" key="3">
    <source>
        <dbReference type="ARBA" id="ARBA00009471"/>
    </source>
</evidence>
<evidence type="ECO:0000256" key="9">
    <source>
        <dbReference type="ARBA" id="ARBA00023067"/>
    </source>
</evidence>
<keyword evidence="5" id="KW-0158">Chromosome</keyword>
<keyword evidence="8" id="KW-0498">Mitosis</keyword>
<keyword evidence="7" id="KW-0132">Cell division</keyword>
<evidence type="ECO:0000256" key="10">
    <source>
        <dbReference type="ARBA" id="ARBA00023306"/>
    </source>
</evidence>
<name>A0ABP1P1Q0_XYLVO</name>
<evidence type="ECO:0000256" key="8">
    <source>
        <dbReference type="ARBA" id="ARBA00022776"/>
    </source>
</evidence>
<dbReference type="PANTHER" id="PTHR13108:SF9">
    <property type="entry name" value="CONDENSIN COMPLEX SUBUNIT 2"/>
    <property type="match status" value="1"/>
</dbReference>
<accession>A0ABP1P1Q0</accession>
<evidence type="ECO:0000256" key="5">
    <source>
        <dbReference type="ARBA" id="ARBA00022454"/>
    </source>
</evidence>
<comment type="similarity">
    <text evidence="3">Belongs to the CND2 (condensin subunit 2) family.</text>
</comment>
<evidence type="ECO:0000313" key="11">
    <source>
        <dbReference type="EMBL" id="CAL7946021.1"/>
    </source>
</evidence>
<organism evidence="11 12">
    <name type="scientific">Xylocopa violacea</name>
    <name type="common">Violet carpenter bee</name>
    <name type="synonym">Apis violacea</name>
    <dbReference type="NCBI Taxonomy" id="135666"/>
    <lineage>
        <taxon>Eukaryota</taxon>
        <taxon>Metazoa</taxon>
        <taxon>Ecdysozoa</taxon>
        <taxon>Arthropoda</taxon>
        <taxon>Hexapoda</taxon>
        <taxon>Insecta</taxon>
        <taxon>Pterygota</taxon>
        <taxon>Neoptera</taxon>
        <taxon>Endopterygota</taxon>
        <taxon>Hymenoptera</taxon>
        <taxon>Apocrita</taxon>
        <taxon>Aculeata</taxon>
        <taxon>Apoidea</taxon>
        <taxon>Anthophila</taxon>
        <taxon>Apidae</taxon>
        <taxon>Xylocopa</taxon>
        <taxon>Xylocopa</taxon>
    </lineage>
</organism>
<dbReference type="Pfam" id="PF05786">
    <property type="entry name" value="Cnd2"/>
    <property type="match status" value="2"/>
</dbReference>
<evidence type="ECO:0000256" key="2">
    <source>
        <dbReference type="ARBA" id="ARBA00004496"/>
    </source>
</evidence>
<evidence type="ECO:0000313" key="12">
    <source>
        <dbReference type="Proteomes" id="UP001642520"/>
    </source>
</evidence>
<proteinExistence type="inferred from homology"/>